<keyword evidence="12" id="KW-1185">Reference proteome</keyword>
<evidence type="ECO:0000256" key="1">
    <source>
        <dbReference type="ARBA" id="ARBA00004651"/>
    </source>
</evidence>
<keyword evidence="7 10" id="KW-0472">Membrane</keyword>
<dbReference type="PANTHER" id="PTHR43486">
    <property type="entry name" value="LIPID II FLIPPASE MURJ-RELATED"/>
    <property type="match status" value="1"/>
</dbReference>
<evidence type="ECO:0000256" key="5">
    <source>
        <dbReference type="ARBA" id="ARBA00022984"/>
    </source>
</evidence>
<evidence type="ECO:0000313" key="12">
    <source>
        <dbReference type="Proteomes" id="UP000431922"/>
    </source>
</evidence>
<proteinExistence type="inferred from homology"/>
<dbReference type="EMBL" id="WTYL01000002">
    <property type="protein sequence ID" value="MXP44400.1"/>
    <property type="molecule type" value="Genomic_DNA"/>
</dbReference>
<dbReference type="AlphaFoldDB" id="A0A845B1U3"/>
<dbReference type="PANTHER" id="PTHR43486:SF1">
    <property type="entry name" value="LIPID II FLIPPASE MURJ-RELATED"/>
    <property type="match status" value="1"/>
</dbReference>
<evidence type="ECO:0000256" key="10">
    <source>
        <dbReference type="SAM" id="Phobius"/>
    </source>
</evidence>
<comment type="function">
    <text evidence="8">Involved in peptidoglycan biosynthesis. Transports lipid-linked peptidoglycan precursors from the inner to the outer leaflet of the cytoplasmic membrane.</text>
</comment>
<sequence>MKQSTILNSALRTFAFVIIAKILIALREIALAAEYGAGKIIDAYNVALTVSTWLPIMFAAAAGAALVPELVRARTSSSGDATDSRFVSELNAAITLMAATMCAITVLAAAAAPLFLTETSDGSLALIRRMMLALAPFSGATLVFYYLSMRLQSAGSFSYTIIEAVPALLLSVLIYFASDPEGFATLAGGTIVGGFIQVAALLAMLSWIGARGAGFSFHFSSPRWRLVLGGIGAMAIGQVVLSASLPIDQYYAVQTGEGTAAVLGYANRLIGIGTSVGTLVLARALLPALAGLARSDPAEGWRQAKLWAAASFGIGACGLAIGWPLAEWVTRTVFERGAFGPEETRQVAQLLRLGMLQLPFYFGGVACVQWLAVNGRFKTVAAIACATLAAKMAILIPAWPALGAEGIVLSTTGMYVFAFSAQIVAFFVAARPQDTERSPHD</sequence>
<dbReference type="Pfam" id="PF03023">
    <property type="entry name" value="MurJ"/>
    <property type="match status" value="1"/>
</dbReference>
<feature type="transmembrane region" description="Helical" evidence="10">
    <location>
        <begin position="12"/>
        <end position="33"/>
    </location>
</feature>
<feature type="transmembrane region" description="Helical" evidence="10">
    <location>
        <begin position="350"/>
        <end position="373"/>
    </location>
</feature>
<keyword evidence="3 10" id="KW-0812">Transmembrane</keyword>
<feature type="transmembrane region" description="Helical" evidence="10">
    <location>
        <begin position="127"/>
        <end position="147"/>
    </location>
</feature>
<feature type="transmembrane region" description="Helical" evidence="10">
    <location>
        <begin position="306"/>
        <end position="326"/>
    </location>
</feature>
<dbReference type="Proteomes" id="UP000431922">
    <property type="component" value="Unassembled WGS sequence"/>
</dbReference>
<evidence type="ECO:0000256" key="6">
    <source>
        <dbReference type="ARBA" id="ARBA00022989"/>
    </source>
</evidence>
<keyword evidence="5" id="KW-0573">Peptidoglycan synthesis</keyword>
<keyword evidence="2" id="KW-1003">Cell membrane</keyword>
<evidence type="ECO:0008006" key="13">
    <source>
        <dbReference type="Google" id="ProtNLM"/>
    </source>
</evidence>
<feature type="transmembrane region" description="Helical" evidence="10">
    <location>
        <begin position="407"/>
        <end position="430"/>
    </location>
</feature>
<feature type="transmembrane region" description="Helical" evidence="10">
    <location>
        <begin position="92"/>
        <end position="115"/>
    </location>
</feature>
<keyword evidence="6 10" id="KW-1133">Transmembrane helix</keyword>
<feature type="transmembrane region" description="Helical" evidence="10">
    <location>
        <begin position="53"/>
        <end position="71"/>
    </location>
</feature>
<feature type="transmembrane region" description="Helical" evidence="10">
    <location>
        <begin position="183"/>
        <end position="205"/>
    </location>
</feature>
<evidence type="ECO:0000256" key="7">
    <source>
        <dbReference type="ARBA" id="ARBA00023136"/>
    </source>
</evidence>
<name>A0A845B1U3_9SPHN</name>
<dbReference type="GO" id="GO:0005886">
    <property type="term" value="C:plasma membrane"/>
    <property type="evidence" value="ECO:0007669"/>
    <property type="project" value="UniProtKB-SubCell"/>
</dbReference>
<evidence type="ECO:0000256" key="3">
    <source>
        <dbReference type="ARBA" id="ARBA00022692"/>
    </source>
</evidence>
<feature type="transmembrane region" description="Helical" evidence="10">
    <location>
        <begin position="226"/>
        <end position="245"/>
    </location>
</feature>
<comment type="subcellular location">
    <subcellularLocation>
        <location evidence="1">Cell membrane</location>
        <topology evidence="1">Multi-pass membrane protein</topology>
    </subcellularLocation>
</comment>
<feature type="transmembrane region" description="Helical" evidence="10">
    <location>
        <begin position="265"/>
        <end position="286"/>
    </location>
</feature>
<protein>
    <recommendedName>
        <fullName evidence="13">Peptidoglycan lipid II flippase</fullName>
    </recommendedName>
</protein>
<keyword evidence="4" id="KW-0133">Cell shape</keyword>
<evidence type="ECO:0000256" key="2">
    <source>
        <dbReference type="ARBA" id="ARBA00022475"/>
    </source>
</evidence>
<feature type="transmembrane region" description="Helical" evidence="10">
    <location>
        <begin position="380"/>
        <end position="401"/>
    </location>
</feature>
<reference evidence="11 12" key="1">
    <citation type="submission" date="2019-12" db="EMBL/GenBank/DDBJ databases">
        <title>Genomic-based taxomic classification of the family Erythrobacteraceae.</title>
        <authorList>
            <person name="Xu L."/>
        </authorList>
    </citation>
    <scope>NUCLEOTIDE SEQUENCE [LARGE SCALE GENOMIC DNA]</scope>
    <source>
        <strain evidence="11 12">KCTC 42453</strain>
    </source>
</reference>
<feature type="transmembrane region" description="Helical" evidence="10">
    <location>
        <begin position="159"/>
        <end position="177"/>
    </location>
</feature>
<organism evidence="11 12">
    <name type="scientific">Allopontixanthobacter sediminis</name>
    <dbReference type="NCBI Taxonomy" id="1689985"/>
    <lineage>
        <taxon>Bacteria</taxon>
        <taxon>Pseudomonadati</taxon>
        <taxon>Pseudomonadota</taxon>
        <taxon>Alphaproteobacteria</taxon>
        <taxon>Sphingomonadales</taxon>
        <taxon>Erythrobacteraceae</taxon>
        <taxon>Allopontixanthobacter</taxon>
    </lineage>
</organism>
<accession>A0A845B1U3</accession>
<dbReference type="InterPro" id="IPR004268">
    <property type="entry name" value="MurJ"/>
</dbReference>
<gene>
    <name evidence="11" type="ORF">GRI65_08025</name>
</gene>
<evidence type="ECO:0000256" key="9">
    <source>
        <dbReference type="ARBA" id="ARBA00061532"/>
    </source>
</evidence>
<comment type="similarity">
    <text evidence="9">Belongs to the MurJ/MviN family.</text>
</comment>
<comment type="caution">
    <text evidence="11">The sequence shown here is derived from an EMBL/GenBank/DDBJ whole genome shotgun (WGS) entry which is preliminary data.</text>
</comment>
<evidence type="ECO:0000313" key="11">
    <source>
        <dbReference type="EMBL" id="MXP44400.1"/>
    </source>
</evidence>
<evidence type="ECO:0000256" key="8">
    <source>
        <dbReference type="ARBA" id="ARBA00060041"/>
    </source>
</evidence>
<dbReference type="GO" id="GO:0008360">
    <property type="term" value="P:regulation of cell shape"/>
    <property type="evidence" value="ECO:0007669"/>
    <property type="project" value="UniProtKB-KW"/>
</dbReference>
<dbReference type="GO" id="GO:0009252">
    <property type="term" value="P:peptidoglycan biosynthetic process"/>
    <property type="evidence" value="ECO:0007669"/>
    <property type="project" value="UniProtKB-KW"/>
</dbReference>
<evidence type="ECO:0000256" key="4">
    <source>
        <dbReference type="ARBA" id="ARBA00022960"/>
    </source>
</evidence>